<reference evidence="1 2" key="1">
    <citation type="submission" date="2019-03" db="EMBL/GenBank/DDBJ databases">
        <title>San Antonio Military Medical Center submission to MRSN (WRAIR), pending publication.</title>
        <authorList>
            <person name="Blyth D.M."/>
            <person name="Mccarthy S.L."/>
            <person name="Schall S.E."/>
            <person name="Stam J.A."/>
            <person name="Ong A.C."/>
            <person name="Mcgann P.T."/>
        </authorList>
    </citation>
    <scope>NUCLEOTIDE SEQUENCE [LARGE SCALE GENOMIC DNA]</scope>
    <source>
        <strain evidence="1 2">MRSN571793</strain>
    </source>
</reference>
<evidence type="ECO:0000313" key="1">
    <source>
        <dbReference type="EMBL" id="TFD96683.1"/>
    </source>
</evidence>
<name>A0A4Y8L2A4_9BACT</name>
<dbReference type="Proteomes" id="UP000297861">
    <property type="component" value="Unassembled WGS sequence"/>
</dbReference>
<sequence length="81" mass="9898">MKYNSVTYNFDKKNGRYRFYYESEYFENGHHIQSGNLFDVYMVNSHYVVMKYISQPVYCCDTFDQLLEYIEKLTKCKAEQK</sequence>
<comment type="caution">
    <text evidence="1">The sequence shown here is derived from an EMBL/GenBank/DDBJ whole genome shotgun (WGS) entry which is preliminary data.</text>
</comment>
<accession>A0A4Y8L2A4</accession>
<organism evidence="1 2">
    <name type="scientific">Dysgonomonas capnocytophagoides</name>
    <dbReference type="NCBI Taxonomy" id="45254"/>
    <lineage>
        <taxon>Bacteria</taxon>
        <taxon>Pseudomonadati</taxon>
        <taxon>Bacteroidota</taxon>
        <taxon>Bacteroidia</taxon>
        <taxon>Bacteroidales</taxon>
        <taxon>Dysgonomonadaceae</taxon>
        <taxon>Dysgonomonas</taxon>
    </lineage>
</organism>
<evidence type="ECO:0000313" key="2">
    <source>
        <dbReference type="Proteomes" id="UP000297861"/>
    </source>
</evidence>
<dbReference type="EMBL" id="SOML01000004">
    <property type="protein sequence ID" value="TFD96683.1"/>
    <property type="molecule type" value="Genomic_DNA"/>
</dbReference>
<keyword evidence="2" id="KW-1185">Reference proteome</keyword>
<dbReference type="AlphaFoldDB" id="A0A4Y8L2A4"/>
<protein>
    <submittedName>
        <fullName evidence="1">Uncharacterized protein</fullName>
    </submittedName>
</protein>
<gene>
    <name evidence="1" type="ORF">E2605_07640</name>
</gene>
<proteinExistence type="predicted"/>
<dbReference type="RefSeq" id="WP_134436006.1">
    <property type="nucleotide sequence ID" value="NZ_SOML01000004.1"/>
</dbReference>